<keyword evidence="4" id="KW-0560">Oxidoreductase</keyword>
<dbReference type="GO" id="GO:0071949">
    <property type="term" value="F:FAD binding"/>
    <property type="evidence" value="ECO:0007669"/>
    <property type="project" value="InterPro"/>
</dbReference>
<dbReference type="EMBL" id="JZEE01000701">
    <property type="protein sequence ID" value="KJK60846.1"/>
    <property type="molecule type" value="Genomic_DNA"/>
</dbReference>
<sequence length="477" mass="52947">MAESPFRIIIVGGSVTGLTLAHCLDRAGIDYIVLEKHKEIHPQIGASVVIFPNGGRILEQLGLYQRIEALSQKLRQIHTCFPDGFHYDSNVPELVKKLFGMDFAILERRQLLEVLYTGLRDKSRVHTGKQVTSVLPTESGVSVTTADGATYDGDLVVGADGVHSFVRSEMWRIADLEQPGLISKKEKTGMTVEFACVFGISNPVEGVKSWDHVIRYNPGVTLFMFPGTDNGIFWLLFRKLDKRYTYPDAPRFTKEDAISTCESLADLAVWENIRFGDIWGQRRTFYMTALEEGLLRTWHYGRIVCIGDSVSKMTPNQGQGANTAIEAAAGLTNVLFSLHQNTEGKRPSEDEIQRGLGHFNATQFQRLLAIHHSSEFLTRLQACDGLAKSVFARYVAPYCGGTIEGISGLATTGTVLEFVSLTERSGRSWSPISSWAPWISKMAYLGTQAFVGLAMASLPAGFAWTLYRIAIPRVLRR</sequence>
<accession>A0A0F0I0X7</accession>
<keyword evidence="5" id="KW-1133">Transmembrane helix</keyword>
<evidence type="ECO:0000256" key="1">
    <source>
        <dbReference type="ARBA" id="ARBA00007992"/>
    </source>
</evidence>
<organism evidence="7 8">
    <name type="scientific">Aspergillus parasiticus (strain ATCC 56775 / NRRL 5862 / SRRC 143 / SU-1)</name>
    <dbReference type="NCBI Taxonomy" id="1403190"/>
    <lineage>
        <taxon>Eukaryota</taxon>
        <taxon>Fungi</taxon>
        <taxon>Dikarya</taxon>
        <taxon>Ascomycota</taxon>
        <taxon>Pezizomycotina</taxon>
        <taxon>Eurotiomycetes</taxon>
        <taxon>Eurotiomycetidae</taxon>
        <taxon>Eurotiales</taxon>
        <taxon>Aspergillaceae</taxon>
        <taxon>Aspergillus</taxon>
        <taxon>Aspergillus subgen. Circumdati</taxon>
    </lineage>
</organism>
<evidence type="ECO:0000256" key="2">
    <source>
        <dbReference type="ARBA" id="ARBA00022630"/>
    </source>
</evidence>
<dbReference type="STRING" id="1403190.A0A0F0I0X7"/>
<evidence type="ECO:0000256" key="3">
    <source>
        <dbReference type="ARBA" id="ARBA00022827"/>
    </source>
</evidence>
<feature type="transmembrane region" description="Helical" evidence="5">
    <location>
        <begin position="449"/>
        <end position="467"/>
    </location>
</feature>
<dbReference type="Proteomes" id="UP000033540">
    <property type="component" value="Unassembled WGS sequence"/>
</dbReference>
<feature type="domain" description="FAD-binding" evidence="6">
    <location>
        <begin position="8"/>
        <end position="337"/>
    </location>
</feature>
<keyword evidence="3" id="KW-0274">FAD</keyword>
<dbReference type="Gene3D" id="3.50.50.60">
    <property type="entry name" value="FAD/NAD(P)-binding domain"/>
    <property type="match status" value="1"/>
</dbReference>
<dbReference type="SUPFAM" id="SSF51905">
    <property type="entry name" value="FAD/NAD(P)-binding domain"/>
    <property type="match status" value="1"/>
</dbReference>
<proteinExistence type="inferred from homology"/>
<keyword evidence="2" id="KW-0285">Flavoprotein</keyword>
<dbReference type="Pfam" id="PF01494">
    <property type="entry name" value="FAD_binding_3"/>
    <property type="match status" value="1"/>
</dbReference>
<evidence type="ECO:0000313" key="7">
    <source>
        <dbReference type="EMBL" id="KJK60846.1"/>
    </source>
</evidence>
<protein>
    <submittedName>
        <fullName evidence="7">UbiH</fullName>
    </submittedName>
</protein>
<dbReference type="GO" id="GO:0004497">
    <property type="term" value="F:monooxygenase activity"/>
    <property type="evidence" value="ECO:0007669"/>
    <property type="project" value="InterPro"/>
</dbReference>
<dbReference type="OrthoDB" id="10029326at2759"/>
<dbReference type="AlphaFoldDB" id="A0A0F0I0X7"/>
<dbReference type="PRINTS" id="PR00420">
    <property type="entry name" value="RNGMNOXGNASE"/>
</dbReference>
<dbReference type="PANTHER" id="PTHR47356">
    <property type="entry name" value="FAD-DEPENDENT MONOOXYGENASE ASQG-RELATED"/>
    <property type="match status" value="1"/>
</dbReference>
<evidence type="ECO:0000256" key="5">
    <source>
        <dbReference type="SAM" id="Phobius"/>
    </source>
</evidence>
<dbReference type="InterPro" id="IPR002938">
    <property type="entry name" value="FAD-bd"/>
</dbReference>
<dbReference type="InterPro" id="IPR036188">
    <property type="entry name" value="FAD/NAD-bd_sf"/>
</dbReference>
<dbReference type="PANTHER" id="PTHR47356:SF2">
    <property type="entry name" value="FAD-BINDING DOMAIN-CONTAINING PROTEIN-RELATED"/>
    <property type="match status" value="1"/>
</dbReference>
<reference evidence="7 8" key="1">
    <citation type="submission" date="2015-02" db="EMBL/GenBank/DDBJ databases">
        <title>Draft genome sequence of Aspergillus parasiticus SU-1.</title>
        <authorList>
            <person name="Yu J."/>
            <person name="Fedorova N."/>
            <person name="Yin Y."/>
            <person name="Losada L."/>
            <person name="Zafar N."/>
            <person name="Taujale R."/>
            <person name="Ehrlich K.C."/>
            <person name="Bhatnagar D."/>
            <person name="Cleveland T.E."/>
            <person name="Bennett J.W."/>
            <person name="Nierman W.C."/>
        </authorList>
    </citation>
    <scope>NUCLEOTIDE SEQUENCE [LARGE SCALE GENOMIC DNA]</scope>
    <source>
        <strain evidence="8">ATCC 56775 / NRRL 5862 / SRRC 143 / SU-1</strain>
    </source>
</reference>
<name>A0A0F0I0X7_ASPPU</name>
<comment type="similarity">
    <text evidence="1">Belongs to the paxM FAD-dependent monooxygenase family.</text>
</comment>
<keyword evidence="5" id="KW-0812">Transmembrane</keyword>
<keyword evidence="5" id="KW-0472">Membrane</keyword>
<evidence type="ECO:0000313" key="8">
    <source>
        <dbReference type="Proteomes" id="UP000033540"/>
    </source>
</evidence>
<evidence type="ECO:0000259" key="6">
    <source>
        <dbReference type="Pfam" id="PF01494"/>
    </source>
</evidence>
<dbReference type="InterPro" id="IPR050562">
    <property type="entry name" value="FAD_mOase_fung"/>
</dbReference>
<gene>
    <name evidence="7" type="ORF">P875_00042880</name>
</gene>
<comment type="caution">
    <text evidence="7">The sequence shown here is derived from an EMBL/GenBank/DDBJ whole genome shotgun (WGS) entry which is preliminary data.</text>
</comment>
<evidence type="ECO:0000256" key="4">
    <source>
        <dbReference type="ARBA" id="ARBA00023002"/>
    </source>
</evidence>